<dbReference type="InterPro" id="IPR007139">
    <property type="entry name" value="DUF349"/>
</dbReference>
<dbReference type="AlphaFoldDB" id="H5T927"/>
<reference evidence="3 4" key="1">
    <citation type="journal article" date="2012" name="J. Bacteriol.">
        <title>Genome sequence of proteorhodopsin-containing sea ice bacterium Glaciecola punicea ACAM 611T.</title>
        <authorList>
            <person name="Qin Q.-L."/>
            <person name="Xie B.-B."/>
            <person name="Shu Y.-L."/>
            <person name="Rong J.-C."/>
            <person name="Zhao D.-L."/>
            <person name="Zhang X.-Y."/>
            <person name="Chen X.-L."/>
            <person name="Zhou B.-C."/>
            <person name="Zhanga Y.-Z."/>
        </authorList>
    </citation>
    <scope>NUCLEOTIDE SEQUENCE [LARGE SCALE GENOMIC DNA]</scope>
    <source>
        <strain evidence="3 4">ACAM 611</strain>
    </source>
</reference>
<proteinExistence type="predicted"/>
<dbReference type="STRING" id="56804.BAE46_08280"/>
<protein>
    <recommendedName>
        <fullName evidence="5">DUF349 domain-containing protein</fullName>
    </recommendedName>
</protein>
<reference evidence="3 4" key="2">
    <citation type="journal article" date="2017" name="Antonie Van Leeuwenhoek">
        <title>Rhizobium rhizosphaerae sp. nov., a novel species isolated from rice rhizosphere.</title>
        <authorList>
            <person name="Zhao J.J."/>
            <person name="Zhang J."/>
            <person name="Zhang R.J."/>
            <person name="Zhang C.W."/>
            <person name="Yin H.Q."/>
            <person name="Zhang X.X."/>
        </authorList>
    </citation>
    <scope>NUCLEOTIDE SEQUENCE [LARGE SCALE GENOMIC DNA]</scope>
    <source>
        <strain evidence="3 4">ACAM 611</strain>
    </source>
</reference>
<comment type="caution">
    <text evidence="3">The sequence shown here is derived from an EMBL/GenBank/DDBJ whole genome shotgun (WGS) entry which is preliminary data.</text>
</comment>
<sequence length="970" mass="110286">MIFSQFFSPNHKSSDPEKRIASIDKLNKDTKKDKSILHELAFNDDNDAVSLTALNKLDSFVLWMKSAEASASLRIKKHAMQVCIAQLEDEKIVSDKLFLAFIGESKNKPLLEQLLFSSKRLQRQDTLALNTLFSLKNANHIRRFYQEHASISQQILIVDKTHDVKTLSRMNKYAKDARVASAISDKVTNVSLMAEKPLKITQQISMINSRLLALKDAQDYEYLRTQLEQLSREFESLQPDIECLGDVVQCSLSEKYESLKAVVVSKLATFEEAHRKTQRLEQTSSQLRDLQERCKQVQVQIEALNRQEPHAHKTAENTAENNAINPADSTTDNVQAFVTILSTTLEDVTKTISVIDQKTHTQTHIQQLARLRSFVEHLQAQLANVFDIVEFAYKGKLISEALAQLFLDHEKQSESLISQGEIVVLKEKISVQKAAFAQLKEDAKGLLPSHVSKEFSQTLSTVNALVKQLNDHYKQIEYKCENKLKVVDRMITQGKFKPAMAMFHNVQNLYERVAGNAPVRLQKLFDHTSAQINKLQEWQAYIAQPRKPALLEQAEALADSIFEDPYERSHRVRILRQEWNSLGQLHTPEDEADNKAFDALVEKAFVPCRAFFAELERQRELNYQKALDLIQEAKSLDNELPAPELASKMGALKVQFNKLGELEKSQISKVRRDFTKALKPLGAIINSAQQQCAQQKQGLINQAKKIADESTEEAQLSQGVEKAKLMQQKWQQIGFAGKNIDNELWQAFRQANDELFNRFHKHMNAKKDASQAQFKGIDREISQLIAKVKAAKNSGELQFYESEYTALEEKVKASDAQSFKKLQPHLRKADDIYTQANERLKKQQSTSALNNLFGFLQSYNTIELPDEHEYLLGRYKSWVKGDVPKVDLLVGLDRLALTQVAALLIDVPYASIPVGDEATRQNLQLQMMAAKLQGDSVIEPETVLATWVSRGPIQNIEQDSLQAMKKLFTR</sequence>
<dbReference type="EMBL" id="BAET01000007">
    <property type="protein sequence ID" value="GAB54804.1"/>
    <property type="molecule type" value="Genomic_DNA"/>
</dbReference>
<feature type="coiled-coil region" evidence="1">
    <location>
        <begin position="273"/>
        <end position="307"/>
    </location>
</feature>
<dbReference type="RefSeq" id="WP_006003323.1">
    <property type="nucleotide sequence ID" value="NZ_BAET01000007.1"/>
</dbReference>
<feature type="region of interest" description="Disordered" evidence="2">
    <location>
        <begin position="308"/>
        <end position="328"/>
    </location>
</feature>
<dbReference type="Proteomes" id="UP000053586">
    <property type="component" value="Unassembled WGS sequence"/>
</dbReference>
<evidence type="ECO:0000256" key="1">
    <source>
        <dbReference type="SAM" id="Coils"/>
    </source>
</evidence>
<feature type="coiled-coil region" evidence="1">
    <location>
        <begin position="790"/>
        <end position="817"/>
    </location>
</feature>
<evidence type="ECO:0008006" key="5">
    <source>
        <dbReference type="Google" id="ProtNLM"/>
    </source>
</evidence>
<accession>H5T927</accession>
<dbReference type="OrthoDB" id="5523335at2"/>
<dbReference type="eggNOG" id="COG0466">
    <property type="taxonomic scope" value="Bacteria"/>
</dbReference>
<evidence type="ECO:0000313" key="4">
    <source>
        <dbReference type="Proteomes" id="UP000053586"/>
    </source>
</evidence>
<name>H5T927_9ALTE</name>
<organism evidence="3 4">
    <name type="scientific">Glaciecola punicea ACAM 611</name>
    <dbReference type="NCBI Taxonomy" id="1121923"/>
    <lineage>
        <taxon>Bacteria</taxon>
        <taxon>Pseudomonadati</taxon>
        <taxon>Pseudomonadota</taxon>
        <taxon>Gammaproteobacteria</taxon>
        <taxon>Alteromonadales</taxon>
        <taxon>Alteromonadaceae</taxon>
        <taxon>Glaciecola</taxon>
    </lineage>
</organism>
<gene>
    <name evidence="3" type="ORF">GPUN_0664</name>
</gene>
<keyword evidence="4" id="KW-1185">Reference proteome</keyword>
<keyword evidence="1" id="KW-0175">Coiled coil</keyword>
<evidence type="ECO:0000313" key="3">
    <source>
        <dbReference type="EMBL" id="GAB54804.1"/>
    </source>
</evidence>
<evidence type="ECO:0000256" key="2">
    <source>
        <dbReference type="SAM" id="MobiDB-lite"/>
    </source>
</evidence>
<dbReference type="Pfam" id="PF03993">
    <property type="entry name" value="DUF349"/>
    <property type="match status" value="1"/>
</dbReference>